<dbReference type="AlphaFoldDB" id="A0A9P6IHT4"/>
<reference evidence="1" key="1">
    <citation type="journal article" date="2020" name="Fungal Divers.">
        <title>Resolving the Mortierellaceae phylogeny through synthesis of multi-gene phylogenetics and phylogenomics.</title>
        <authorList>
            <person name="Vandepol N."/>
            <person name="Liber J."/>
            <person name="Desiro A."/>
            <person name="Na H."/>
            <person name="Kennedy M."/>
            <person name="Barry K."/>
            <person name="Grigoriev I.V."/>
            <person name="Miller A.N."/>
            <person name="O'Donnell K."/>
            <person name="Stajich J.E."/>
            <person name="Bonito G."/>
        </authorList>
    </citation>
    <scope>NUCLEOTIDE SEQUENCE</scope>
    <source>
        <strain evidence="1">MES-2147</strain>
    </source>
</reference>
<dbReference type="Proteomes" id="UP000749646">
    <property type="component" value="Unassembled WGS sequence"/>
</dbReference>
<dbReference type="EMBL" id="JAAAHW010010927">
    <property type="protein sequence ID" value="KAF9921995.1"/>
    <property type="molecule type" value="Genomic_DNA"/>
</dbReference>
<gene>
    <name evidence="1" type="ORF">BGZ65_009923</name>
</gene>
<proteinExistence type="predicted"/>
<organism evidence="1 2">
    <name type="scientific">Modicella reniformis</name>
    <dbReference type="NCBI Taxonomy" id="1440133"/>
    <lineage>
        <taxon>Eukaryota</taxon>
        <taxon>Fungi</taxon>
        <taxon>Fungi incertae sedis</taxon>
        <taxon>Mucoromycota</taxon>
        <taxon>Mortierellomycotina</taxon>
        <taxon>Mortierellomycetes</taxon>
        <taxon>Mortierellales</taxon>
        <taxon>Mortierellaceae</taxon>
        <taxon>Modicella</taxon>
    </lineage>
</organism>
<evidence type="ECO:0000313" key="1">
    <source>
        <dbReference type="EMBL" id="KAF9921995.1"/>
    </source>
</evidence>
<feature type="non-terminal residue" evidence="1">
    <location>
        <position position="183"/>
    </location>
</feature>
<keyword evidence="2" id="KW-1185">Reference proteome</keyword>
<comment type="caution">
    <text evidence="1">The sequence shown here is derived from an EMBL/GenBank/DDBJ whole genome shotgun (WGS) entry which is preliminary data.</text>
</comment>
<evidence type="ECO:0000313" key="2">
    <source>
        <dbReference type="Proteomes" id="UP000749646"/>
    </source>
</evidence>
<accession>A0A9P6IHT4</accession>
<name>A0A9P6IHT4_9FUNG</name>
<protein>
    <submittedName>
        <fullName evidence="1">Uncharacterized protein</fullName>
    </submittedName>
</protein>
<sequence length="183" mass="20050">MDNPINGDKYVRTLSHYLRTNQRRLLQPTLTLQENNVSSTNPRSYVSPAEPMALAYESVISFWNSTTAAIGSVTPASLNPTSLIPASMIPIISDSNETAPARDAYCGSWDGTGAILPSSSPSESRLYLQAQLRTPIFPLDLYYLLYLLDRFEQVGIELEGWEGVTSRAVGDSTPRVIPPSTPV</sequence>